<accession>A0ABU6J416</accession>
<protein>
    <submittedName>
        <fullName evidence="1">Uncharacterized protein</fullName>
    </submittedName>
</protein>
<dbReference type="Proteomes" id="UP001352263">
    <property type="component" value="Unassembled WGS sequence"/>
</dbReference>
<evidence type="ECO:0000313" key="2">
    <source>
        <dbReference type="Proteomes" id="UP001352263"/>
    </source>
</evidence>
<proteinExistence type="predicted"/>
<comment type="caution">
    <text evidence="1">The sequence shown here is derived from an EMBL/GenBank/DDBJ whole genome shotgun (WGS) entry which is preliminary data.</text>
</comment>
<keyword evidence="2" id="KW-1185">Reference proteome</keyword>
<organism evidence="1 2">
    <name type="scientific">Noviherbaspirillum album</name>
    <dbReference type="NCBI Taxonomy" id="3080276"/>
    <lineage>
        <taxon>Bacteria</taxon>
        <taxon>Pseudomonadati</taxon>
        <taxon>Pseudomonadota</taxon>
        <taxon>Betaproteobacteria</taxon>
        <taxon>Burkholderiales</taxon>
        <taxon>Oxalobacteraceae</taxon>
        <taxon>Noviherbaspirillum</taxon>
    </lineage>
</organism>
<reference evidence="1 2" key="1">
    <citation type="submission" date="2023-10" db="EMBL/GenBank/DDBJ databases">
        <title>Noviherbaspirillum sp. CPCC 100848 genome assembly.</title>
        <authorList>
            <person name="Li X.Y."/>
            <person name="Fang X.M."/>
        </authorList>
    </citation>
    <scope>NUCLEOTIDE SEQUENCE [LARGE SCALE GENOMIC DNA]</scope>
    <source>
        <strain evidence="1 2">CPCC 100848</strain>
    </source>
</reference>
<name>A0ABU6J416_9BURK</name>
<dbReference type="RefSeq" id="WP_326505103.1">
    <property type="nucleotide sequence ID" value="NZ_JAWIIV010000002.1"/>
</dbReference>
<gene>
    <name evidence="1" type="ORF">RY831_04415</name>
</gene>
<sequence length="66" mass="7266">MRILVNADGVAAVLDTPRPDTDCLTLICENTLKRIQRIAPSPLQTVPASILALAEMQRDGWCYVRA</sequence>
<dbReference type="EMBL" id="JAWIIV010000002">
    <property type="protein sequence ID" value="MEC4718376.1"/>
    <property type="molecule type" value="Genomic_DNA"/>
</dbReference>
<evidence type="ECO:0000313" key="1">
    <source>
        <dbReference type="EMBL" id="MEC4718376.1"/>
    </source>
</evidence>